<dbReference type="SUPFAM" id="SSF57850">
    <property type="entry name" value="RING/U-box"/>
    <property type="match status" value="1"/>
</dbReference>
<dbReference type="GO" id="GO:0004842">
    <property type="term" value="F:ubiquitin-protein transferase activity"/>
    <property type="evidence" value="ECO:0007669"/>
    <property type="project" value="InterPro"/>
</dbReference>
<dbReference type="PROSITE" id="PS00518">
    <property type="entry name" value="ZF_RING_1"/>
    <property type="match status" value="1"/>
</dbReference>
<feature type="domain" description="RING-type" evidence="6">
    <location>
        <begin position="11"/>
        <end position="48"/>
    </location>
</feature>
<keyword evidence="3" id="KW-0862">Zinc</keyword>
<dbReference type="SMART" id="SM00184">
    <property type="entry name" value="RING"/>
    <property type="match status" value="1"/>
</dbReference>
<dbReference type="SMART" id="SM00336">
    <property type="entry name" value="BBOX"/>
    <property type="match status" value="1"/>
</dbReference>
<dbReference type="STRING" id="109280.ENSHCOP00000010467"/>
<accession>A0A3Q2Y0X8</accession>
<dbReference type="InterPro" id="IPR006574">
    <property type="entry name" value="PRY"/>
</dbReference>
<dbReference type="Pfam" id="PF00643">
    <property type="entry name" value="zf-B_box"/>
    <property type="match status" value="1"/>
</dbReference>
<evidence type="ECO:0000256" key="2">
    <source>
        <dbReference type="ARBA" id="ARBA00022771"/>
    </source>
</evidence>
<dbReference type="InterPro" id="IPR013083">
    <property type="entry name" value="Znf_RING/FYVE/PHD"/>
</dbReference>
<dbReference type="InterPro" id="IPR001870">
    <property type="entry name" value="B30.2/SPRY"/>
</dbReference>
<reference evidence="9" key="2">
    <citation type="submission" date="2025-09" db="UniProtKB">
        <authorList>
            <consortium name="Ensembl"/>
        </authorList>
    </citation>
    <scope>IDENTIFICATION</scope>
</reference>
<dbReference type="Pfam" id="PF13920">
    <property type="entry name" value="zf-C3HC4_3"/>
    <property type="match status" value="1"/>
</dbReference>
<proteinExistence type="predicted"/>
<dbReference type="SUPFAM" id="SSF49899">
    <property type="entry name" value="Concanavalin A-like lectins/glucanases"/>
    <property type="match status" value="1"/>
</dbReference>
<dbReference type="InterPro" id="IPR050143">
    <property type="entry name" value="TRIM/RBCC"/>
</dbReference>
<evidence type="ECO:0000256" key="1">
    <source>
        <dbReference type="ARBA" id="ARBA00022723"/>
    </source>
</evidence>
<feature type="domain" description="B30.2/SPRY" evidence="8">
    <location>
        <begin position="263"/>
        <end position="382"/>
    </location>
</feature>
<dbReference type="Pfam" id="PF13765">
    <property type="entry name" value="PRY"/>
    <property type="match status" value="1"/>
</dbReference>
<dbReference type="InterPro" id="IPR017907">
    <property type="entry name" value="Znf_RING_CS"/>
</dbReference>
<sequence>MASQFENDLHCPTCLAIFKDPVMLPCSHSICRACAQQWWDERTCPVCRQTCGSTDVPLNLALRNLCEAFSHASVESEDVCSLHKEKLKLFCLDHQELVCIICRDAESHTGHKFRPLEEVVKGHKEQLREGLRDAKKRLQDQKEIRDDCNEQAAYIKVQRKQVESKIKKDFEALRRFLEEEEEARLSAVREEEQTKSQTMKERIEALDRDMAALSATITNTEEKLTSDPVSFMKNFNTLRTRIQKPPDAPKKFPGALLDEVQHVGNLKFNVWEGMKQVVSYSPVILNPNSARSTLALSEDLTSVRSAKKQQRPSNPERLTAFGGVLGSPLASGTHTWDVEVGENMRWKVGVAIVFVVRLRLINTSRWCITWSLPKSSTKPWTA</sequence>
<dbReference type="PROSITE" id="PS50119">
    <property type="entry name" value="ZF_BBOX"/>
    <property type="match status" value="1"/>
</dbReference>
<evidence type="ECO:0000259" key="8">
    <source>
        <dbReference type="PROSITE" id="PS50188"/>
    </source>
</evidence>
<dbReference type="Pfam" id="PF25600">
    <property type="entry name" value="TRIM_CC"/>
    <property type="match status" value="1"/>
</dbReference>
<dbReference type="InterPro" id="IPR013320">
    <property type="entry name" value="ConA-like_dom_sf"/>
</dbReference>
<evidence type="ECO:0000259" key="6">
    <source>
        <dbReference type="PROSITE" id="PS50089"/>
    </source>
</evidence>
<dbReference type="Gene3D" id="3.30.40.10">
    <property type="entry name" value="Zinc/RING finger domain, C3HC4 (zinc finger)"/>
    <property type="match status" value="1"/>
</dbReference>
<dbReference type="SMART" id="SM00589">
    <property type="entry name" value="PRY"/>
    <property type="match status" value="1"/>
</dbReference>
<feature type="domain" description="B box-type" evidence="7">
    <location>
        <begin position="75"/>
        <end position="116"/>
    </location>
</feature>
<dbReference type="InterPro" id="IPR001841">
    <property type="entry name" value="Znf_RING"/>
</dbReference>
<dbReference type="CDD" id="cd19800">
    <property type="entry name" value="Bbox2_xNF7-like"/>
    <property type="match status" value="1"/>
</dbReference>
<evidence type="ECO:0000313" key="10">
    <source>
        <dbReference type="Proteomes" id="UP000264820"/>
    </source>
</evidence>
<dbReference type="PANTHER" id="PTHR24103">
    <property type="entry name" value="E3 UBIQUITIN-PROTEIN LIGASE TRIM"/>
    <property type="match status" value="1"/>
</dbReference>
<dbReference type="PROSITE" id="PS50089">
    <property type="entry name" value="ZF_RING_2"/>
    <property type="match status" value="1"/>
</dbReference>
<feature type="coiled-coil region" evidence="5">
    <location>
        <begin position="124"/>
        <end position="151"/>
    </location>
</feature>
<evidence type="ECO:0000256" key="5">
    <source>
        <dbReference type="SAM" id="Coils"/>
    </source>
</evidence>
<organism evidence="9 10">
    <name type="scientific">Hippocampus comes</name>
    <name type="common">Tiger tail seahorse</name>
    <dbReference type="NCBI Taxonomy" id="109280"/>
    <lineage>
        <taxon>Eukaryota</taxon>
        <taxon>Metazoa</taxon>
        <taxon>Chordata</taxon>
        <taxon>Craniata</taxon>
        <taxon>Vertebrata</taxon>
        <taxon>Euteleostomi</taxon>
        <taxon>Actinopterygii</taxon>
        <taxon>Neopterygii</taxon>
        <taxon>Teleostei</taxon>
        <taxon>Neoteleostei</taxon>
        <taxon>Acanthomorphata</taxon>
        <taxon>Syngnathiaria</taxon>
        <taxon>Syngnathiformes</taxon>
        <taxon>Syngnathoidei</taxon>
        <taxon>Syngnathidae</taxon>
        <taxon>Hippocampus</taxon>
    </lineage>
</organism>
<reference evidence="9" key="1">
    <citation type="submission" date="2025-08" db="UniProtKB">
        <authorList>
            <consortium name="Ensembl"/>
        </authorList>
    </citation>
    <scope>IDENTIFICATION</scope>
</reference>
<name>A0A3Q2Y0X8_HIPCM</name>
<keyword evidence="5" id="KW-0175">Coiled coil</keyword>
<dbReference type="SUPFAM" id="SSF57845">
    <property type="entry name" value="B-box zinc-binding domain"/>
    <property type="match status" value="1"/>
</dbReference>
<evidence type="ECO:0000256" key="3">
    <source>
        <dbReference type="ARBA" id="ARBA00022833"/>
    </source>
</evidence>
<evidence type="ECO:0000259" key="7">
    <source>
        <dbReference type="PROSITE" id="PS50119"/>
    </source>
</evidence>
<dbReference type="GeneTree" id="ENSGT00970000193390"/>
<dbReference type="InterPro" id="IPR000315">
    <property type="entry name" value="Znf_B-box"/>
</dbReference>
<dbReference type="SMART" id="SM00504">
    <property type="entry name" value="Ubox"/>
    <property type="match status" value="1"/>
</dbReference>
<dbReference type="InterPro" id="IPR043136">
    <property type="entry name" value="B30.2/SPRY_sf"/>
</dbReference>
<keyword evidence="1" id="KW-0479">Metal-binding</keyword>
<dbReference type="Ensembl" id="ENSHCOT00000016891.1">
    <property type="protein sequence ID" value="ENSHCOP00000010467.1"/>
    <property type="gene ID" value="ENSHCOG00000013098.1"/>
</dbReference>
<dbReference type="InterPro" id="IPR003613">
    <property type="entry name" value="Ubox_domain"/>
</dbReference>
<evidence type="ECO:0000313" key="9">
    <source>
        <dbReference type="Ensembl" id="ENSHCOP00000010467.1"/>
    </source>
</evidence>
<feature type="coiled-coil region" evidence="5">
    <location>
        <begin position="189"/>
        <end position="223"/>
    </location>
</feature>
<dbReference type="Proteomes" id="UP000264820">
    <property type="component" value="Unplaced"/>
</dbReference>
<dbReference type="Gene3D" id="3.30.160.60">
    <property type="entry name" value="Classic Zinc Finger"/>
    <property type="match status" value="1"/>
</dbReference>
<dbReference type="InterPro" id="IPR058030">
    <property type="entry name" value="TRIM8/14/16/25/29/45/65_CC"/>
</dbReference>
<evidence type="ECO:0000256" key="4">
    <source>
        <dbReference type="PROSITE-ProRule" id="PRU00024"/>
    </source>
</evidence>
<evidence type="ECO:0008006" key="11">
    <source>
        <dbReference type="Google" id="ProtNLM"/>
    </source>
</evidence>
<dbReference type="GO" id="GO:0008270">
    <property type="term" value="F:zinc ion binding"/>
    <property type="evidence" value="ECO:0007669"/>
    <property type="project" value="UniProtKB-KW"/>
</dbReference>
<dbReference type="PROSITE" id="PS50188">
    <property type="entry name" value="B302_SPRY"/>
    <property type="match status" value="1"/>
</dbReference>
<dbReference type="OMA" id="ESMCRRE"/>
<keyword evidence="2 4" id="KW-0863">Zinc-finger</keyword>
<dbReference type="AlphaFoldDB" id="A0A3Q2Y0X8"/>
<protein>
    <recommendedName>
        <fullName evidence="11">Tripartite motif containing 35-13</fullName>
    </recommendedName>
</protein>
<keyword evidence="10" id="KW-1185">Reference proteome</keyword>
<dbReference type="GO" id="GO:0016567">
    <property type="term" value="P:protein ubiquitination"/>
    <property type="evidence" value="ECO:0007669"/>
    <property type="project" value="InterPro"/>
</dbReference>
<dbReference type="Gene3D" id="2.60.120.920">
    <property type="match status" value="1"/>
</dbReference>